<feature type="transmembrane region" description="Helical" evidence="8">
    <location>
        <begin position="510"/>
        <end position="532"/>
    </location>
</feature>
<feature type="transmembrane region" description="Helical" evidence="8">
    <location>
        <begin position="219"/>
        <end position="238"/>
    </location>
</feature>
<evidence type="ECO:0000256" key="5">
    <source>
        <dbReference type="ARBA" id="ARBA00022692"/>
    </source>
</evidence>
<dbReference type="AlphaFoldDB" id="A0A4P6EM54"/>
<dbReference type="PANTHER" id="PTHR33908">
    <property type="entry name" value="MANNOSYLTRANSFERASE YKCB-RELATED"/>
    <property type="match status" value="1"/>
</dbReference>
<keyword evidence="4" id="KW-0808">Transferase</keyword>
<protein>
    <submittedName>
        <fullName evidence="9">DUF2142 domain-containing protein</fullName>
    </submittedName>
</protein>
<evidence type="ECO:0000256" key="6">
    <source>
        <dbReference type="ARBA" id="ARBA00022989"/>
    </source>
</evidence>
<dbReference type="RefSeq" id="WP_129204396.1">
    <property type="nucleotide sequence ID" value="NZ_CP035495.1"/>
</dbReference>
<dbReference type="KEGG" id="xyl:ET495_09030"/>
<dbReference type="GO" id="GO:0009103">
    <property type="term" value="P:lipopolysaccharide biosynthetic process"/>
    <property type="evidence" value="ECO:0007669"/>
    <property type="project" value="UniProtKB-ARBA"/>
</dbReference>
<keyword evidence="10" id="KW-1185">Reference proteome</keyword>
<evidence type="ECO:0000313" key="9">
    <source>
        <dbReference type="EMBL" id="QAY63366.1"/>
    </source>
</evidence>
<feature type="transmembrane region" description="Helical" evidence="8">
    <location>
        <begin position="298"/>
        <end position="317"/>
    </location>
</feature>
<evidence type="ECO:0000256" key="2">
    <source>
        <dbReference type="ARBA" id="ARBA00022475"/>
    </source>
</evidence>
<proteinExistence type="predicted"/>
<dbReference type="GO" id="GO:0005886">
    <property type="term" value="C:plasma membrane"/>
    <property type="evidence" value="ECO:0007669"/>
    <property type="project" value="UniProtKB-SubCell"/>
</dbReference>
<organism evidence="9 10">
    <name type="scientific">Xylanimonas allomyrinae</name>
    <dbReference type="NCBI Taxonomy" id="2509459"/>
    <lineage>
        <taxon>Bacteria</taxon>
        <taxon>Bacillati</taxon>
        <taxon>Actinomycetota</taxon>
        <taxon>Actinomycetes</taxon>
        <taxon>Micrococcales</taxon>
        <taxon>Promicromonosporaceae</taxon>
        <taxon>Xylanimonas</taxon>
    </lineage>
</organism>
<evidence type="ECO:0000256" key="7">
    <source>
        <dbReference type="ARBA" id="ARBA00023136"/>
    </source>
</evidence>
<accession>A0A4P6EM54</accession>
<dbReference type="Pfam" id="PF09913">
    <property type="entry name" value="DUF2142"/>
    <property type="match status" value="1"/>
</dbReference>
<feature type="transmembrane region" description="Helical" evidence="8">
    <location>
        <begin position="250"/>
        <end position="277"/>
    </location>
</feature>
<gene>
    <name evidence="9" type="ORF">ET495_09030</name>
</gene>
<dbReference type="Proteomes" id="UP000291758">
    <property type="component" value="Chromosome"/>
</dbReference>
<evidence type="ECO:0000256" key="1">
    <source>
        <dbReference type="ARBA" id="ARBA00004651"/>
    </source>
</evidence>
<keyword evidence="5 8" id="KW-0812">Transmembrane</keyword>
<evidence type="ECO:0000256" key="3">
    <source>
        <dbReference type="ARBA" id="ARBA00022676"/>
    </source>
</evidence>
<evidence type="ECO:0000256" key="4">
    <source>
        <dbReference type="ARBA" id="ARBA00022679"/>
    </source>
</evidence>
<keyword evidence="2" id="KW-1003">Cell membrane</keyword>
<dbReference type="PANTHER" id="PTHR33908:SF11">
    <property type="entry name" value="MEMBRANE PROTEIN"/>
    <property type="match status" value="1"/>
</dbReference>
<dbReference type="InterPro" id="IPR018674">
    <property type="entry name" value="DUF2142_membrane"/>
</dbReference>
<comment type="subcellular location">
    <subcellularLocation>
        <location evidence="1">Cell membrane</location>
        <topology evidence="1">Multi-pass membrane protein</topology>
    </subcellularLocation>
</comment>
<evidence type="ECO:0000256" key="8">
    <source>
        <dbReference type="SAM" id="Phobius"/>
    </source>
</evidence>
<evidence type="ECO:0000313" key="10">
    <source>
        <dbReference type="Proteomes" id="UP000291758"/>
    </source>
</evidence>
<feature type="transmembrane region" description="Helical" evidence="8">
    <location>
        <begin position="432"/>
        <end position="450"/>
    </location>
</feature>
<feature type="transmembrane region" description="Helical" evidence="8">
    <location>
        <begin position="397"/>
        <end position="420"/>
    </location>
</feature>
<dbReference type="InterPro" id="IPR050297">
    <property type="entry name" value="LipidA_mod_glycosyltrf_83"/>
</dbReference>
<dbReference type="EMBL" id="CP035495">
    <property type="protein sequence ID" value="QAY63366.1"/>
    <property type="molecule type" value="Genomic_DNA"/>
</dbReference>
<keyword evidence="3" id="KW-0328">Glycosyltransferase</keyword>
<dbReference type="OrthoDB" id="3265695at2"/>
<keyword evidence="7 8" id="KW-0472">Membrane</keyword>
<keyword evidence="6 8" id="KW-1133">Transmembrane helix</keyword>
<feature type="transmembrane region" description="Helical" evidence="8">
    <location>
        <begin position="21"/>
        <end position="39"/>
    </location>
</feature>
<feature type="transmembrane region" description="Helical" evidence="8">
    <location>
        <begin position="372"/>
        <end position="390"/>
    </location>
</feature>
<reference evidence="9 10" key="1">
    <citation type="submission" date="2019-01" db="EMBL/GenBank/DDBJ databases">
        <title>Genome sequencing of strain 2JSPR-7.</title>
        <authorList>
            <person name="Heo J."/>
            <person name="Kim S.-J."/>
            <person name="Kim J.-S."/>
            <person name="Hong S.-B."/>
            <person name="Kwon S.-W."/>
        </authorList>
    </citation>
    <scope>NUCLEOTIDE SEQUENCE [LARGE SCALE GENOMIC DNA]</scope>
    <source>
        <strain evidence="9 10">2JSPR-7</strain>
    </source>
</reference>
<name>A0A4P6EM54_9MICO</name>
<dbReference type="GO" id="GO:0016763">
    <property type="term" value="F:pentosyltransferase activity"/>
    <property type="evidence" value="ECO:0007669"/>
    <property type="project" value="TreeGrafter"/>
</dbReference>
<sequence length="556" mass="58304">MDLTGLVPGSSVGQVRGHRRLDLLLTLLVVGVAATWALLTPPLRAPDEPQHLNSVLRLAYGGGWPQPGDAVMAPAVQQARIDVALETDVPGRFTDRIAVPQFADAVIVPAAERARVDAATALPRGPATRPEDVDQMSQHPPLYYALGAAVLHATGLVDARWDQQVLALRLLDVALLAPLVPLAAWSARRLTGSVAAGAVAATFPLLVPQMQHILGAVNNDALVTLVGAVVTALVVKVLTGDRSLRTATVIGVVVGIGLLTKVMAAFLLPVVALAYLTAPGGVLGPRTVGRRRALGADVGRVLLAGGVALAVGGWWWVRNVVVYGTVQPVGMDRVPVDLVVRPATTYVVKAWRTLALSFFGDFGWLDLRTPQAFWLTATLVLLALGVVALTSRRTWRAALVLIALPTILTGAIIANAWGYYHQHGMMVGLQGRYLSGALAALAVVVAVAVLRLVGGLEARMRVAVPVVLLGGLAITAYGLWFAFEGFFRPAGWTVARAWERWEVLSPVGPAALATVGAATSVVGAVTLAAAVAQAARRPRAPVTQGDAAALCETVRR</sequence>
<feature type="transmembrane region" description="Helical" evidence="8">
    <location>
        <begin position="462"/>
        <end position="483"/>
    </location>
</feature>